<gene>
    <name evidence="2" type="ORF">GGR21_001622</name>
</gene>
<evidence type="ECO:0000256" key="1">
    <source>
        <dbReference type="SAM" id="MobiDB-lite"/>
    </source>
</evidence>
<feature type="region of interest" description="Disordered" evidence="1">
    <location>
        <begin position="113"/>
        <end position="173"/>
    </location>
</feature>
<dbReference type="EMBL" id="JACIEP010000005">
    <property type="protein sequence ID" value="MBB4035727.1"/>
    <property type="molecule type" value="Genomic_DNA"/>
</dbReference>
<dbReference type="Proteomes" id="UP000555103">
    <property type="component" value="Unassembled WGS sequence"/>
</dbReference>
<feature type="compositionally biased region" description="Low complexity" evidence="1">
    <location>
        <begin position="147"/>
        <end position="165"/>
    </location>
</feature>
<dbReference type="RefSeq" id="WP_183306658.1">
    <property type="nucleotide sequence ID" value="NZ_JACIEP010000005.1"/>
</dbReference>
<dbReference type="AlphaFoldDB" id="A0A840CI78"/>
<evidence type="ECO:0000313" key="3">
    <source>
        <dbReference type="Proteomes" id="UP000555103"/>
    </source>
</evidence>
<evidence type="ECO:0000313" key="2">
    <source>
        <dbReference type="EMBL" id="MBB4035727.1"/>
    </source>
</evidence>
<proteinExistence type="predicted"/>
<feature type="compositionally biased region" description="Low complexity" evidence="1">
    <location>
        <begin position="123"/>
        <end position="137"/>
    </location>
</feature>
<keyword evidence="3" id="KW-1185">Reference proteome</keyword>
<organism evidence="2 3">
    <name type="scientific">Dysgonomonas hofstadii</name>
    <dbReference type="NCBI Taxonomy" id="637886"/>
    <lineage>
        <taxon>Bacteria</taxon>
        <taxon>Pseudomonadati</taxon>
        <taxon>Bacteroidota</taxon>
        <taxon>Bacteroidia</taxon>
        <taxon>Bacteroidales</taxon>
        <taxon>Dysgonomonadaceae</taxon>
        <taxon>Dysgonomonas</taxon>
    </lineage>
</organism>
<comment type="caution">
    <text evidence="2">The sequence shown here is derived from an EMBL/GenBank/DDBJ whole genome shotgun (WGS) entry which is preliminary data.</text>
</comment>
<accession>A0A840CI78</accession>
<protein>
    <submittedName>
        <fullName evidence="2">Uncharacterized protein</fullName>
    </submittedName>
</protein>
<name>A0A840CI78_9BACT</name>
<dbReference type="PROSITE" id="PS51257">
    <property type="entry name" value="PROKAR_LIPOPROTEIN"/>
    <property type="match status" value="1"/>
</dbReference>
<sequence>MKRIIFAMMIAVVFASCVTYKSLDLNKLATGMTKEQVKDMMGEPDRVLAINDKEEGRQEVLEYRTSRDEVYALEFWNNYLTGYEFLYDDVTYVAPMAPPVIWPDYGRPIYIIPERPNRPNRPSRPNSPSRPEISRPSMTRPTNGVGASSRPAYSSNSGSSNSDNAINRSNLAR</sequence>
<reference evidence="2 3" key="1">
    <citation type="submission" date="2020-08" db="EMBL/GenBank/DDBJ databases">
        <title>Genomic Encyclopedia of Type Strains, Phase IV (KMG-IV): sequencing the most valuable type-strain genomes for metagenomic binning, comparative biology and taxonomic classification.</title>
        <authorList>
            <person name="Goeker M."/>
        </authorList>
    </citation>
    <scope>NUCLEOTIDE SEQUENCE [LARGE SCALE GENOMIC DNA]</scope>
    <source>
        <strain evidence="2 3">DSM 104969</strain>
    </source>
</reference>